<dbReference type="Gene3D" id="1.10.260.40">
    <property type="entry name" value="lambda repressor-like DNA-binding domains"/>
    <property type="match status" value="1"/>
</dbReference>
<dbReference type="Gene3D" id="3.40.50.2300">
    <property type="match status" value="2"/>
</dbReference>
<dbReference type="InterPro" id="IPR000843">
    <property type="entry name" value="HTH_LacI"/>
</dbReference>
<dbReference type="CDD" id="cd06307">
    <property type="entry name" value="PBP1_sugar_binding"/>
    <property type="match status" value="1"/>
</dbReference>
<reference evidence="5" key="1">
    <citation type="submission" date="2023-07" db="EMBL/GenBank/DDBJ databases">
        <title>Two novel species in the genus Flavivirga.</title>
        <authorList>
            <person name="Kwon K."/>
        </authorList>
    </citation>
    <scope>NUCLEOTIDE SEQUENCE</scope>
    <source>
        <strain evidence="5">KACC 14158</strain>
    </source>
</reference>
<keyword evidence="6" id="KW-1185">Reference proteome</keyword>
<accession>A0ABT8WJ49</accession>
<evidence type="ECO:0000256" key="2">
    <source>
        <dbReference type="ARBA" id="ARBA00023125"/>
    </source>
</evidence>
<dbReference type="InterPro" id="IPR025997">
    <property type="entry name" value="SBP_2_dom"/>
</dbReference>
<dbReference type="CDD" id="cd01392">
    <property type="entry name" value="HTH_LacI"/>
    <property type="match status" value="1"/>
</dbReference>
<organism evidence="5 6">
    <name type="scientific">Flavivirga jejuensis</name>
    <dbReference type="NCBI Taxonomy" id="870487"/>
    <lineage>
        <taxon>Bacteria</taxon>
        <taxon>Pseudomonadati</taxon>
        <taxon>Bacteroidota</taxon>
        <taxon>Flavobacteriia</taxon>
        <taxon>Flavobacteriales</taxon>
        <taxon>Flavobacteriaceae</taxon>
        <taxon>Flavivirga</taxon>
    </lineage>
</organism>
<protein>
    <submittedName>
        <fullName evidence="5">LacI family DNA-binding transcriptional regulator</fullName>
    </submittedName>
</protein>
<dbReference type="Pfam" id="PF13407">
    <property type="entry name" value="Peripla_BP_4"/>
    <property type="match status" value="1"/>
</dbReference>
<dbReference type="PROSITE" id="PS50932">
    <property type="entry name" value="HTH_LACI_2"/>
    <property type="match status" value="1"/>
</dbReference>
<dbReference type="SMART" id="SM00354">
    <property type="entry name" value="HTH_LACI"/>
    <property type="match status" value="1"/>
</dbReference>
<dbReference type="SUPFAM" id="SSF53822">
    <property type="entry name" value="Periplasmic binding protein-like I"/>
    <property type="match status" value="1"/>
</dbReference>
<dbReference type="PANTHER" id="PTHR30146">
    <property type="entry name" value="LACI-RELATED TRANSCRIPTIONAL REPRESSOR"/>
    <property type="match status" value="1"/>
</dbReference>
<dbReference type="Proteomes" id="UP001176806">
    <property type="component" value="Unassembled WGS sequence"/>
</dbReference>
<evidence type="ECO:0000313" key="5">
    <source>
        <dbReference type="EMBL" id="MDO5973145.1"/>
    </source>
</evidence>
<evidence type="ECO:0000259" key="4">
    <source>
        <dbReference type="PROSITE" id="PS50932"/>
    </source>
</evidence>
<keyword evidence="2 5" id="KW-0238">DNA-binding</keyword>
<sequence>MKTIKDIAKLANISAGTVDRVLHNRGGVSEKTKKLVNQIIKDSGFEPNLIGRNLKLNKEYNLVVLIPFSNEDSPFWIFPKQGIEKAIKEVSHFGAKVDVHYFDQYNPESFEKELIAVLSLKGVDGFIISPHFVKESIKHKNLFKKLKVPYIFVNTDLDGFNYASFVGQDSFKSGYLSAKLFDISQTKESTILIITALQEIENYHILDSRIKGFRKYFEEKPSSLLKIETLEIPKFGENITKDLTKKLITNNDIKGIFVPSIKINIVAEYLDEFEIEMDTVVGYDLTIDNLKYLKSGVITFLIGQEPFNQGYNSVKLMFDHLAHNTDLKSKYISPIHVIVKENSEYHI</sequence>
<dbReference type="EMBL" id="JAUOEL010000001">
    <property type="protein sequence ID" value="MDO5973145.1"/>
    <property type="molecule type" value="Genomic_DNA"/>
</dbReference>
<dbReference type="Pfam" id="PF00356">
    <property type="entry name" value="LacI"/>
    <property type="match status" value="1"/>
</dbReference>
<dbReference type="GO" id="GO:0003677">
    <property type="term" value="F:DNA binding"/>
    <property type="evidence" value="ECO:0007669"/>
    <property type="project" value="UniProtKB-KW"/>
</dbReference>
<proteinExistence type="predicted"/>
<comment type="caution">
    <text evidence="5">The sequence shown here is derived from an EMBL/GenBank/DDBJ whole genome shotgun (WGS) entry which is preliminary data.</text>
</comment>
<dbReference type="SUPFAM" id="SSF47413">
    <property type="entry name" value="lambda repressor-like DNA-binding domains"/>
    <property type="match status" value="1"/>
</dbReference>
<evidence type="ECO:0000256" key="3">
    <source>
        <dbReference type="ARBA" id="ARBA00023163"/>
    </source>
</evidence>
<evidence type="ECO:0000256" key="1">
    <source>
        <dbReference type="ARBA" id="ARBA00023015"/>
    </source>
</evidence>
<name>A0ABT8WJ49_9FLAO</name>
<feature type="domain" description="HTH lacI-type" evidence="4">
    <location>
        <begin position="2"/>
        <end position="56"/>
    </location>
</feature>
<dbReference type="InterPro" id="IPR028082">
    <property type="entry name" value="Peripla_BP_I"/>
</dbReference>
<evidence type="ECO:0000313" key="6">
    <source>
        <dbReference type="Proteomes" id="UP001176806"/>
    </source>
</evidence>
<gene>
    <name evidence="5" type="ORF">Q4Q40_03030</name>
</gene>
<dbReference type="PANTHER" id="PTHR30146:SF144">
    <property type="entry name" value="LACI-FAMILY TRANSCRIPTION REGULATOR"/>
    <property type="match status" value="1"/>
</dbReference>
<keyword evidence="3" id="KW-0804">Transcription</keyword>
<dbReference type="InterPro" id="IPR010982">
    <property type="entry name" value="Lambda_DNA-bd_dom_sf"/>
</dbReference>
<dbReference type="RefSeq" id="WP_303300213.1">
    <property type="nucleotide sequence ID" value="NZ_BAABDA010000042.1"/>
</dbReference>
<keyword evidence="1" id="KW-0805">Transcription regulation</keyword>